<dbReference type="InterPro" id="IPR043502">
    <property type="entry name" value="DNA/RNA_pol_sf"/>
</dbReference>
<evidence type="ECO:0008006" key="4">
    <source>
        <dbReference type="Google" id="ProtNLM"/>
    </source>
</evidence>
<feature type="compositionally biased region" description="Polar residues" evidence="1">
    <location>
        <begin position="1"/>
        <end position="14"/>
    </location>
</feature>
<dbReference type="AlphaFoldDB" id="A0A149USV2"/>
<feature type="region of interest" description="Disordered" evidence="1">
    <location>
        <begin position="1"/>
        <end position="83"/>
    </location>
</feature>
<protein>
    <recommendedName>
        <fullName evidence="4">DNA-directed DNA polymerase</fullName>
    </recommendedName>
</protein>
<feature type="compositionally biased region" description="Basic residues" evidence="1">
    <location>
        <begin position="41"/>
        <end position="52"/>
    </location>
</feature>
<dbReference type="RefSeq" id="WP_061498663.1">
    <property type="nucleotide sequence ID" value="NZ_LHZX01000194.1"/>
</dbReference>
<name>A0A149USV2_9PROT</name>
<proteinExistence type="predicted"/>
<evidence type="ECO:0000313" key="3">
    <source>
        <dbReference type="Proteomes" id="UP000075377"/>
    </source>
</evidence>
<gene>
    <name evidence="2" type="ORF">AD951_01905</name>
</gene>
<evidence type="ECO:0000313" key="2">
    <source>
        <dbReference type="EMBL" id="KXV71071.1"/>
    </source>
</evidence>
<feature type="region of interest" description="Disordered" evidence="1">
    <location>
        <begin position="967"/>
        <end position="992"/>
    </location>
</feature>
<accession>A0A149USV2</accession>
<dbReference type="PATRIC" id="fig|178901.14.peg.2908"/>
<dbReference type="EMBL" id="LHZX01000194">
    <property type="protein sequence ID" value="KXV71071.1"/>
    <property type="molecule type" value="Genomic_DNA"/>
</dbReference>
<feature type="compositionally biased region" description="Basic and acidic residues" evidence="1">
    <location>
        <begin position="53"/>
        <end position="81"/>
    </location>
</feature>
<dbReference type="OrthoDB" id="2066645at2"/>
<reference evidence="2 3" key="1">
    <citation type="submission" date="2015-06" db="EMBL/GenBank/DDBJ databases">
        <title>Improved classification and identification of acetic acid bacteria using matrix-assisted laser desorption/ionization time-of-flight mass spectrometry; Gluconobacter nephelii and Gluconobacter uchimurae are later heterotypic synonyms of Gluconobacter japonicus and Gluconobacter oxydans, respectively.</title>
        <authorList>
            <person name="Li L."/>
            <person name="Cleenwerck I."/>
            <person name="De Vuyst L."/>
            <person name="Vandamme P."/>
        </authorList>
    </citation>
    <scope>NUCLEOTIDE SEQUENCE [LARGE SCALE GENOMIC DNA]</scope>
    <source>
        <strain evidence="2 3">LMG 1699</strain>
    </source>
</reference>
<sequence length="992" mass="108318">MKRTGTNTRPTKNPFSRKYTYTECESNRDSDAVNSAEAGKNKAKKPAKKRTKKDANSDEKTHSSSEFKTERGPYDIKKPAENWESYEPEAEVNKDTMGDTPIAFTATCLFGDMRLATEAIFGAGSTVHTVRHPLPRLHDAARRVAMSPTKMKETGAAACVISLDTEYVGRDDGTNDLVSVQMTIAHCSGKLVQVLVKPTTRPKFGGLVDWAYMLLGIEGRVVDCVIVLAHFWAAEWSILDDRIDLSRFVTDVRRTPVTIGPGIMVKTFDTDRNPRIFRVLMRDTMLLSPAGAGSLSAWGDILGFEKLKLSSEEISNMDILARDNFEKFAAYAMRDTEVCLLAYSEVQSWCDTMCHVEGFRIGLTLGATSVNLFTALAGGRSAVSESVGKVKTSFVDERGRKKTRYLPGESRVSGDPLASEAFHGGFNQARYAGHLQAPAGWRVYDVDLAGAYASAMAAIPAINFAKLPTSTTDLDQIMGLYRTGCLVVAHVGFSFPKQILDPCLPVSTSRGLQYPLSGTSYCSGPELALAVKLGASVVVHKAEAWSTLKGKFMYVDYLSGMMKERGKHAKKSLKNTMFKEMVNSLYGKVAQGINKRNVTNFSAFGGVTKEELGESQVTLPIAAATITGIIRAGLFEMNQAFMDAGCRVITTTTDGSMILAPVGSDFNAIVHGTDAFHTLSEARKRLGISDADVVLEVKAEGAACDSRRTRSNAIYNDEGQTIHVAQGGIKIEVPPDLSPADKKAFIGQRLLELDLDTEVRHAEQRSLVSAKKISHGKAVDVVTVNTIKRIHNDYDYKRRLTDTGWSVPWLTLADVEKAQEAADGLHKLDKRASFQAVELAIRGIRVTDIQAEYARAVRRAVARGHGGWHTLDVEHPAFTMTKQQKQADKTRSLIILPRNRYTVAYVTACAEMLTTDPANVTRLVDSIMEPDTVVSPDALAPVAASVVVVRGKQRSCKAVRHATAPLTMPQRGRGRGRGRKGVCAEPPLQAAF</sequence>
<dbReference type="SUPFAM" id="SSF56672">
    <property type="entry name" value="DNA/RNA polymerases"/>
    <property type="match status" value="1"/>
</dbReference>
<evidence type="ECO:0000256" key="1">
    <source>
        <dbReference type="SAM" id="MobiDB-lite"/>
    </source>
</evidence>
<comment type="caution">
    <text evidence="2">The sequence shown here is derived from an EMBL/GenBank/DDBJ whole genome shotgun (WGS) entry which is preliminary data.</text>
</comment>
<dbReference type="Proteomes" id="UP000075377">
    <property type="component" value="Unassembled WGS sequence"/>
</dbReference>
<organism evidence="2 3">
    <name type="scientific">Acetobacter malorum</name>
    <dbReference type="NCBI Taxonomy" id="178901"/>
    <lineage>
        <taxon>Bacteria</taxon>
        <taxon>Pseudomonadati</taxon>
        <taxon>Pseudomonadota</taxon>
        <taxon>Alphaproteobacteria</taxon>
        <taxon>Acetobacterales</taxon>
        <taxon>Acetobacteraceae</taxon>
        <taxon>Acetobacter</taxon>
    </lineage>
</organism>